<keyword evidence="1" id="KW-0614">Plasmid</keyword>
<organism evidence="1 2">
    <name type="scientific">Azospirillum ramasamyi</name>
    <dbReference type="NCBI Taxonomy" id="682998"/>
    <lineage>
        <taxon>Bacteria</taxon>
        <taxon>Pseudomonadati</taxon>
        <taxon>Pseudomonadota</taxon>
        <taxon>Alphaproteobacteria</taxon>
        <taxon>Rhodospirillales</taxon>
        <taxon>Azospirillaceae</taxon>
        <taxon>Azospirillum</taxon>
    </lineage>
</organism>
<gene>
    <name evidence="1" type="ORF">DM194_22020</name>
</gene>
<dbReference type="EMBL" id="CP029832">
    <property type="protein sequence ID" value="AWU96938.1"/>
    <property type="molecule type" value="Genomic_DNA"/>
</dbReference>
<reference evidence="1 2" key="1">
    <citation type="submission" date="2018-06" db="EMBL/GenBank/DDBJ databases">
        <title>Complete genome sequencing of Azospirillum sp. M2T2B2.</title>
        <authorList>
            <person name="Heo J."/>
            <person name="Kim S.-J."/>
            <person name="Kwon S.-W."/>
            <person name="Anandham R."/>
        </authorList>
    </citation>
    <scope>NUCLEOTIDE SEQUENCE [LARGE SCALE GENOMIC DNA]</scope>
    <source>
        <strain evidence="1 2">M2T2B2</strain>
        <plasmid evidence="1 2">unnamed2</plasmid>
    </source>
</reference>
<dbReference type="KEGG" id="azm:DM194_22020"/>
<proteinExistence type="predicted"/>
<accession>A0A2U9SGQ2</accession>
<protein>
    <submittedName>
        <fullName evidence="1">Uncharacterized protein</fullName>
    </submittedName>
</protein>
<sequence>MIGRRLRARTLLAQKVEAMVDGMVMNIMTSLGMPASRKLSKPGSVSLSEVMWWTALFPKCR</sequence>
<evidence type="ECO:0000313" key="2">
    <source>
        <dbReference type="Proteomes" id="UP000249605"/>
    </source>
</evidence>
<evidence type="ECO:0000313" key="1">
    <source>
        <dbReference type="EMBL" id="AWU96938.1"/>
    </source>
</evidence>
<dbReference type="AlphaFoldDB" id="A0A2U9SGQ2"/>
<name>A0A2U9SGQ2_9PROT</name>
<keyword evidence="2" id="KW-1185">Reference proteome</keyword>
<dbReference type="Proteomes" id="UP000249605">
    <property type="component" value="Plasmid unnamed2"/>
</dbReference>
<geneLocation type="plasmid" evidence="1 2">
    <name>unnamed2</name>
</geneLocation>
<dbReference type="OrthoDB" id="7298998at2"/>